<dbReference type="InterPro" id="IPR018649">
    <property type="entry name" value="SHOCT"/>
</dbReference>
<protein>
    <recommendedName>
        <fullName evidence="2">SHOCT domain-containing protein</fullName>
    </recommendedName>
</protein>
<keyword evidence="1" id="KW-0472">Membrane</keyword>
<keyword evidence="1" id="KW-0812">Transmembrane</keyword>
<organism evidence="3 4">
    <name type="scientific">Halobellus salinus</name>
    <dbReference type="NCBI Taxonomy" id="931585"/>
    <lineage>
        <taxon>Archaea</taxon>
        <taxon>Methanobacteriati</taxon>
        <taxon>Methanobacteriota</taxon>
        <taxon>Stenosarchaea group</taxon>
        <taxon>Halobacteria</taxon>
        <taxon>Halobacteriales</taxon>
        <taxon>Haloferacaceae</taxon>
        <taxon>Halobellus</taxon>
    </lineage>
</organism>
<proteinExistence type="predicted"/>
<dbReference type="RefSeq" id="WP_188786599.1">
    <property type="nucleotide sequence ID" value="NZ_BMOC01000006.1"/>
</dbReference>
<feature type="domain" description="SHOCT" evidence="2">
    <location>
        <begin position="70"/>
        <end position="96"/>
    </location>
</feature>
<evidence type="ECO:0000256" key="1">
    <source>
        <dbReference type="SAM" id="Phobius"/>
    </source>
</evidence>
<reference evidence="3" key="2">
    <citation type="submission" date="2020-09" db="EMBL/GenBank/DDBJ databases">
        <authorList>
            <person name="Sun Q."/>
            <person name="Ohkuma M."/>
        </authorList>
    </citation>
    <scope>NUCLEOTIDE SEQUENCE</scope>
    <source>
        <strain evidence="3">JCM 14359</strain>
    </source>
</reference>
<dbReference type="OrthoDB" id="178074at2157"/>
<keyword evidence="1" id="KW-1133">Transmembrane helix</keyword>
<dbReference type="Pfam" id="PF09851">
    <property type="entry name" value="SHOCT"/>
    <property type="match status" value="1"/>
</dbReference>
<dbReference type="EMBL" id="BMOC01000006">
    <property type="protein sequence ID" value="GGJ04718.1"/>
    <property type="molecule type" value="Genomic_DNA"/>
</dbReference>
<gene>
    <name evidence="3" type="ORF">GCM10008995_13200</name>
</gene>
<evidence type="ECO:0000313" key="3">
    <source>
        <dbReference type="EMBL" id="GGJ04718.1"/>
    </source>
</evidence>
<evidence type="ECO:0000313" key="4">
    <source>
        <dbReference type="Proteomes" id="UP000653099"/>
    </source>
</evidence>
<keyword evidence="4" id="KW-1185">Reference proteome</keyword>
<feature type="transmembrane region" description="Helical" evidence="1">
    <location>
        <begin position="36"/>
        <end position="53"/>
    </location>
</feature>
<name>A0A830EA65_9EURY</name>
<sequence>MHILPVLLQHSGQHGAHYGPMGGAGGVVGGTHWGPLWVGLALVALVGVVYLVFRSLQDGGSTTPTDTQDEALAVLRRRYATGDIDDAEFEERRTRLSGTRHS</sequence>
<comment type="caution">
    <text evidence="3">The sequence shown here is derived from an EMBL/GenBank/DDBJ whole genome shotgun (WGS) entry which is preliminary data.</text>
</comment>
<accession>A0A830EA65</accession>
<dbReference type="AlphaFoldDB" id="A0A830EA65"/>
<reference evidence="3" key="1">
    <citation type="journal article" date="2014" name="Int. J. Syst. Evol. Microbiol.">
        <title>Complete genome sequence of Corynebacterium casei LMG S-19264T (=DSM 44701T), isolated from a smear-ripened cheese.</title>
        <authorList>
            <consortium name="US DOE Joint Genome Institute (JGI-PGF)"/>
            <person name="Walter F."/>
            <person name="Albersmeier A."/>
            <person name="Kalinowski J."/>
            <person name="Ruckert C."/>
        </authorList>
    </citation>
    <scope>NUCLEOTIDE SEQUENCE</scope>
    <source>
        <strain evidence="3">JCM 14359</strain>
    </source>
</reference>
<dbReference type="Proteomes" id="UP000653099">
    <property type="component" value="Unassembled WGS sequence"/>
</dbReference>
<evidence type="ECO:0000259" key="2">
    <source>
        <dbReference type="Pfam" id="PF09851"/>
    </source>
</evidence>